<dbReference type="PANTHER" id="PTHR13271">
    <property type="entry name" value="UNCHARACTERIZED PUTATIVE METHYLTRANSFERASE"/>
    <property type="match status" value="1"/>
</dbReference>
<dbReference type="PANTHER" id="PTHR13271:SF123">
    <property type="entry name" value="RIBULOSE-1,5-BISPHOSPHATE CARBOXYLASE_OXYGENASE SMALL SUBUNIT N-METHYLTRANSFERASE I-RELATED"/>
    <property type="match status" value="1"/>
</dbReference>
<reference evidence="2 3" key="2">
    <citation type="submission" date="2024-05" db="EMBL/GenBank/DDBJ databases">
        <authorList>
            <person name="Chen Y."/>
            <person name="Shah S."/>
            <person name="Dougan E. K."/>
            <person name="Thang M."/>
            <person name="Chan C."/>
        </authorList>
    </citation>
    <scope>NUCLEOTIDE SEQUENCE [LARGE SCALE GENOMIC DNA]</scope>
</reference>
<comment type="caution">
    <text evidence="1">The sequence shown here is derived from an EMBL/GenBank/DDBJ whole genome shotgun (WGS) entry which is preliminary data.</text>
</comment>
<dbReference type="EMBL" id="CAMXCT030000486">
    <property type="protein sequence ID" value="CAL4766759.1"/>
    <property type="molecule type" value="Genomic_DNA"/>
</dbReference>
<dbReference type="EMBL" id="CAMXCT010000486">
    <property type="protein sequence ID" value="CAI3979447.1"/>
    <property type="molecule type" value="Genomic_DNA"/>
</dbReference>
<proteinExistence type="predicted"/>
<dbReference type="GO" id="GO:0016279">
    <property type="term" value="F:protein-lysine N-methyltransferase activity"/>
    <property type="evidence" value="ECO:0007669"/>
    <property type="project" value="TreeGrafter"/>
</dbReference>
<name>A0A9P1FMG4_9DINO</name>
<keyword evidence="3" id="KW-1185">Reference proteome</keyword>
<dbReference type="SUPFAM" id="SSF82199">
    <property type="entry name" value="SET domain"/>
    <property type="match status" value="1"/>
</dbReference>
<dbReference type="OrthoDB" id="413035at2759"/>
<dbReference type="Proteomes" id="UP001152797">
    <property type="component" value="Unassembled WGS sequence"/>
</dbReference>
<dbReference type="EMBL" id="CAMXCT020000486">
    <property type="protein sequence ID" value="CAL1132822.1"/>
    <property type="molecule type" value="Genomic_DNA"/>
</dbReference>
<evidence type="ECO:0000313" key="1">
    <source>
        <dbReference type="EMBL" id="CAI3979447.1"/>
    </source>
</evidence>
<protein>
    <submittedName>
        <fullName evidence="2">SET domain-containing protein</fullName>
    </submittedName>
</protein>
<reference evidence="1" key="1">
    <citation type="submission" date="2022-10" db="EMBL/GenBank/DDBJ databases">
        <authorList>
            <person name="Chen Y."/>
            <person name="Dougan E. K."/>
            <person name="Chan C."/>
            <person name="Rhodes N."/>
            <person name="Thang M."/>
        </authorList>
    </citation>
    <scope>NUCLEOTIDE SEQUENCE</scope>
</reference>
<dbReference type="InterPro" id="IPR046341">
    <property type="entry name" value="SET_dom_sf"/>
</dbReference>
<dbReference type="Gene3D" id="3.90.1410.10">
    <property type="entry name" value="set domain protein methyltransferase, domain 1"/>
    <property type="match status" value="1"/>
</dbReference>
<organism evidence="1">
    <name type="scientific">Cladocopium goreaui</name>
    <dbReference type="NCBI Taxonomy" id="2562237"/>
    <lineage>
        <taxon>Eukaryota</taxon>
        <taxon>Sar</taxon>
        <taxon>Alveolata</taxon>
        <taxon>Dinophyceae</taxon>
        <taxon>Suessiales</taxon>
        <taxon>Symbiodiniaceae</taxon>
        <taxon>Cladocopium</taxon>
    </lineage>
</organism>
<gene>
    <name evidence="1" type="ORF">C1SCF055_LOCUS7397</name>
</gene>
<dbReference type="InterPro" id="IPR050600">
    <property type="entry name" value="SETD3_SETD6_MTase"/>
</dbReference>
<evidence type="ECO:0000313" key="2">
    <source>
        <dbReference type="EMBL" id="CAL4766759.1"/>
    </source>
</evidence>
<evidence type="ECO:0000313" key="3">
    <source>
        <dbReference type="Proteomes" id="UP001152797"/>
    </source>
</evidence>
<accession>A0A9P1FMG4</accession>
<sequence>MVPQEPQRRSAKLRGKTWSRERSCILAAVLVGFMCFTRLEAWCNFAGRGTSSRTSRVTSRGLTLYAKLDDLDGVVLVPMEEDDATIEDMKPPPLPDLKVKEENKETPQYPALDGFTVPKPRIAKTPAGEDLEDGKKSLTGETIATPGLELMAGKSAKPRNKRWLKGRGTAKRRKLEENAKLEKWLADNGVWVSEAADWGRPAASVSMAVETREQTENEVSGRGLVARRDIDNYEDLAQVPYKLLFTKDTSREVFGEECITKDMSEYAAIALQLIHERFVEKENSFWAPYIGVLPSVDEVGASFAWDKEELDTLLAGSPLRNMSYFLQDQVNQEFSDIQEGIMGKFPEKFPADAFTLENYVWAYSVLFSRAVRLDFPDQDDFEDDIVALVPYIDLINHNPNSESRIRGVSEGPNIPGISKPERSVVVRSDRSGWSGSLTKSGWWFGTKTYFPYFSIIYWGIILPTDFHIFQRG</sequence>
<dbReference type="AlphaFoldDB" id="A0A9P1FMG4"/>